<name>A0A372IKR6_9BACT</name>
<keyword evidence="2" id="KW-1185">Reference proteome</keyword>
<accession>A0A372IKR6</accession>
<sequence>MRWLANREGSLTMKSAPVSFPAIEPAGYSLHDDPRWQLVQRIVASRQFARAPLLSKFLLFVCTEMLQGRQEEISEYQIGVTVFDRPHGYRTVEDNIVRNYARQLRKRLAEYFAADGLEESFRVEIPLGGYVPAFAGREPRQPKVVSGPLAVTESQEDAAEAVRSGGWRKWALGGGVLLAYSAILVWATMVVRARYPETHLPPEPSQLLWSAMFHSPLSTFIVPADCGFNMIEDLSHRQISLADYLNGDFLTQPLPAMDEHSSNDLRTQEYTSFVDLEIVSALSRLSEIDPRRLFLRFPRDLRLDDLKRGNVVLIGSLGSDPWAGVAQKNMNFKIDYRNEMQQAWVINTKPRPGEAAEYVSHWNEPVHQTYAVIAYIPNLSGNGHILLVEGLDVAGTQAAAEMLLRKDALETVLHAASLPEGGLKPFEILLQSTSIESNAANTQIIASRIG</sequence>
<comment type="caution">
    <text evidence="1">The sequence shown here is derived from an EMBL/GenBank/DDBJ whole genome shotgun (WGS) entry which is preliminary data.</text>
</comment>
<reference evidence="1 2" key="1">
    <citation type="submission" date="2018-08" db="EMBL/GenBank/DDBJ databases">
        <title>Acidipila sp. 4G-K13, an acidobacterium isolated from forest soil.</title>
        <authorList>
            <person name="Gao Z.-H."/>
            <person name="Qiu L.-H."/>
        </authorList>
    </citation>
    <scope>NUCLEOTIDE SEQUENCE [LARGE SCALE GENOMIC DNA]</scope>
    <source>
        <strain evidence="1 2">4G-K13</strain>
    </source>
</reference>
<dbReference type="AlphaFoldDB" id="A0A372IKR6"/>
<proteinExistence type="predicted"/>
<organism evidence="1 2">
    <name type="scientific">Paracidobacterium acidisoli</name>
    <dbReference type="NCBI Taxonomy" id="2303751"/>
    <lineage>
        <taxon>Bacteria</taxon>
        <taxon>Pseudomonadati</taxon>
        <taxon>Acidobacteriota</taxon>
        <taxon>Terriglobia</taxon>
        <taxon>Terriglobales</taxon>
        <taxon>Acidobacteriaceae</taxon>
        <taxon>Paracidobacterium</taxon>
    </lineage>
</organism>
<gene>
    <name evidence="1" type="ORF">D0Y96_16820</name>
</gene>
<protein>
    <recommendedName>
        <fullName evidence="3">Adenylate cyclase</fullName>
    </recommendedName>
</protein>
<evidence type="ECO:0000313" key="1">
    <source>
        <dbReference type="EMBL" id="RFU15339.1"/>
    </source>
</evidence>
<evidence type="ECO:0000313" key="2">
    <source>
        <dbReference type="Proteomes" id="UP000264702"/>
    </source>
</evidence>
<evidence type="ECO:0008006" key="3">
    <source>
        <dbReference type="Google" id="ProtNLM"/>
    </source>
</evidence>
<dbReference type="Proteomes" id="UP000264702">
    <property type="component" value="Unassembled WGS sequence"/>
</dbReference>
<dbReference type="EMBL" id="QVQT01000006">
    <property type="protein sequence ID" value="RFU15339.1"/>
    <property type="molecule type" value="Genomic_DNA"/>
</dbReference>